<feature type="region of interest" description="Disordered" evidence="1">
    <location>
        <begin position="29"/>
        <end position="61"/>
    </location>
</feature>
<sequence>MRSSHRSSMRSMMAAACSGVAREARMATQLPSANHRKSIRAGLTLPTKYPPRVGMKSKSQSEMDSGLTLNLFTAVWEYSSVLNR</sequence>
<dbReference type="AlphaFoldDB" id="A0A0A9DG38"/>
<evidence type="ECO:0000313" key="2">
    <source>
        <dbReference type="EMBL" id="JAD86811.1"/>
    </source>
</evidence>
<evidence type="ECO:0000256" key="1">
    <source>
        <dbReference type="SAM" id="MobiDB-lite"/>
    </source>
</evidence>
<proteinExistence type="predicted"/>
<reference evidence="2" key="1">
    <citation type="submission" date="2014-09" db="EMBL/GenBank/DDBJ databases">
        <authorList>
            <person name="Magalhaes I.L.F."/>
            <person name="Oliveira U."/>
            <person name="Santos F.R."/>
            <person name="Vidigal T.H.D.A."/>
            <person name="Brescovit A.D."/>
            <person name="Santos A.J."/>
        </authorList>
    </citation>
    <scope>NUCLEOTIDE SEQUENCE</scope>
    <source>
        <tissue evidence="2">Shoot tissue taken approximately 20 cm above the soil surface</tissue>
    </source>
</reference>
<name>A0A0A9DG38_ARUDO</name>
<reference evidence="2" key="2">
    <citation type="journal article" date="2015" name="Data Brief">
        <title>Shoot transcriptome of the giant reed, Arundo donax.</title>
        <authorList>
            <person name="Barrero R.A."/>
            <person name="Guerrero F.D."/>
            <person name="Moolhuijzen P."/>
            <person name="Goolsby J.A."/>
            <person name="Tidwell J."/>
            <person name="Bellgard S.E."/>
            <person name="Bellgard M.I."/>
        </authorList>
    </citation>
    <scope>NUCLEOTIDE SEQUENCE</scope>
    <source>
        <tissue evidence="2">Shoot tissue taken approximately 20 cm above the soil surface</tissue>
    </source>
</reference>
<protein>
    <submittedName>
        <fullName evidence="2">Uncharacterized protein</fullName>
    </submittedName>
</protein>
<accession>A0A0A9DG38</accession>
<organism evidence="2">
    <name type="scientific">Arundo donax</name>
    <name type="common">Giant reed</name>
    <name type="synonym">Donax arundinaceus</name>
    <dbReference type="NCBI Taxonomy" id="35708"/>
    <lineage>
        <taxon>Eukaryota</taxon>
        <taxon>Viridiplantae</taxon>
        <taxon>Streptophyta</taxon>
        <taxon>Embryophyta</taxon>
        <taxon>Tracheophyta</taxon>
        <taxon>Spermatophyta</taxon>
        <taxon>Magnoliopsida</taxon>
        <taxon>Liliopsida</taxon>
        <taxon>Poales</taxon>
        <taxon>Poaceae</taxon>
        <taxon>PACMAD clade</taxon>
        <taxon>Arundinoideae</taxon>
        <taxon>Arundineae</taxon>
        <taxon>Arundo</taxon>
    </lineage>
</organism>
<dbReference type="EMBL" id="GBRH01211084">
    <property type="protein sequence ID" value="JAD86811.1"/>
    <property type="molecule type" value="Transcribed_RNA"/>
</dbReference>